<sequence length="354" mass="41495">MGAIDINTLTIEQYIALTRRDRPGVVILELGNDVDFEIKSHFMSELKCNLFACTDDEDAHEHVRRVLEFTDLFYIPGVTDDALMLRVFPITLTRAARRWKNLLLAMLKGNIHDIHVGCKIYEEVHLTEERPFKEDRKVGEHVKYIILLEETINRFMEELTKKQSALDERIRKFRDDTEMSFRMLDATTKNLQGKSEQLTQEILTSSMDDEAKTKLRNKIKVKKEWEQKDEAQDCRTLKILKKLKINRSLIRAIKRMPKYLMYVNDMFSSKKSIVEKDAVRLNDRCTTILENQPPLKENDLGSFTLPCLIGISESLKYSIKMGKKKGEITPPRRFQRQEDGVRDLLDVFYVVKWC</sequence>
<name>A0A6L2KL58_TANCI</name>
<protein>
    <recommendedName>
        <fullName evidence="2">Reverse transcriptase domain-containing protein</fullName>
    </recommendedName>
</protein>
<comment type="caution">
    <text evidence="1">The sequence shown here is derived from an EMBL/GenBank/DDBJ whole genome shotgun (WGS) entry which is preliminary data.</text>
</comment>
<dbReference type="AlphaFoldDB" id="A0A6L2KL58"/>
<evidence type="ECO:0000313" key="1">
    <source>
        <dbReference type="EMBL" id="GEU48604.1"/>
    </source>
</evidence>
<dbReference type="EMBL" id="BKCJ010002445">
    <property type="protein sequence ID" value="GEU48604.1"/>
    <property type="molecule type" value="Genomic_DNA"/>
</dbReference>
<evidence type="ECO:0008006" key="2">
    <source>
        <dbReference type="Google" id="ProtNLM"/>
    </source>
</evidence>
<accession>A0A6L2KL58</accession>
<gene>
    <name evidence="1" type="ORF">Tci_020582</name>
</gene>
<reference evidence="1" key="1">
    <citation type="journal article" date="2019" name="Sci. Rep.">
        <title>Draft genome of Tanacetum cinerariifolium, the natural source of mosquito coil.</title>
        <authorList>
            <person name="Yamashiro T."/>
            <person name="Shiraishi A."/>
            <person name="Satake H."/>
            <person name="Nakayama K."/>
        </authorList>
    </citation>
    <scope>NUCLEOTIDE SEQUENCE</scope>
</reference>
<organism evidence="1">
    <name type="scientific">Tanacetum cinerariifolium</name>
    <name type="common">Dalmatian daisy</name>
    <name type="synonym">Chrysanthemum cinerariifolium</name>
    <dbReference type="NCBI Taxonomy" id="118510"/>
    <lineage>
        <taxon>Eukaryota</taxon>
        <taxon>Viridiplantae</taxon>
        <taxon>Streptophyta</taxon>
        <taxon>Embryophyta</taxon>
        <taxon>Tracheophyta</taxon>
        <taxon>Spermatophyta</taxon>
        <taxon>Magnoliopsida</taxon>
        <taxon>eudicotyledons</taxon>
        <taxon>Gunneridae</taxon>
        <taxon>Pentapetalae</taxon>
        <taxon>asterids</taxon>
        <taxon>campanulids</taxon>
        <taxon>Asterales</taxon>
        <taxon>Asteraceae</taxon>
        <taxon>Asteroideae</taxon>
        <taxon>Anthemideae</taxon>
        <taxon>Anthemidinae</taxon>
        <taxon>Tanacetum</taxon>
    </lineage>
</organism>
<proteinExistence type="predicted"/>